<comment type="caution">
    <text evidence="1">The sequence shown here is derived from an EMBL/GenBank/DDBJ whole genome shotgun (WGS) entry which is preliminary data.</text>
</comment>
<dbReference type="Pfam" id="PF14335">
    <property type="entry name" value="DUF4391"/>
    <property type="match status" value="1"/>
</dbReference>
<name>A0A423PPM5_9GAMM</name>
<reference evidence="1 2" key="1">
    <citation type="submission" date="2013-10" db="EMBL/GenBank/DDBJ databases">
        <title>Salinisphaera japonica YTM-1 Genome Sequencing.</title>
        <authorList>
            <person name="Lai Q."/>
            <person name="Li C."/>
            <person name="Shao Z."/>
        </authorList>
    </citation>
    <scope>NUCLEOTIDE SEQUENCE [LARGE SCALE GENOMIC DNA]</scope>
    <source>
        <strain evidence="1 2">YTM-1</strain>
    </source>
</reference>
<dbReference type="InterPro" id="IPR025503">
    <property type="entry name" value="DUF4391"/>
</dbReference>
<sequence>MAFDYAPLGLPDAAWLGKRVYKKLFLDNADLSAADRRAFTEDVDTVTWQYTLKPSTINVNAYRDDERDYGELAVVHATLKSTKHAARLAERIHRAIPYPLLLVLTYDAQWALSTADKRASRAEAGVTVAKDIRTTRWIDSDTPTDVEQAFVASLALDELPQTDFYALYAAWHQRLIALACARLSGRFHLPTEHNTRSAQRERLAECHQLEHDIARLRAAIKKETRFNRQVELNTRIKELQATLRDTAAAL</sequence>
<dbReference type="AlphaFoldDB" id="A0A423PPM5"/>
<dbReference type="OrthoDB" id="9805811at2"/>
<evidence type="ECO:0000313" key="2">
    <source>
        <dbReference type="Proteomes" id="UP000285310"/>
    </source>
</evidence>
<organism evidence="1 2">
    <name type="scientific">Salinisphaera japonica YTM-1</name>
    <dbReference type="NCBI Taxonomy" id="1209778"/>
    <lineage>
        <taxon>Bacteria</taxon>
        <taxon>Pseudomonadati</taxon>
        <taxon>Pseudomonadota</taxon>
        <taxon>Gammaproteobacteria</taxon>
        <taxon>Salinisphaerales</taxon>
        <taxon>Salinisphaeraceae</taxon>
        <taxon>Salinisphaera</taxon>
    </lineage>
</organism>
<dbReference type="EMBL" id="AYKG01000026">
    <property type="protein sequence ID" value="ROO27502.1"/>
    <property type="molecule type" value="Genomic_DNA"/>
</dbReference>
<keyword evidence="2" id="KW-1185">Reference proteome</keyword>
<proteinExistence type="predicted"/>
<dbReference type="InParanoid" id="A0A423PPM5"/>
<protein>
    <recommendedName>
        <fullName evidence="3">DUF4391 domain-containing protein</fullName>
    </recommendedName>
</protein>
<evidence type="ECO:0000313" key="1">
    <source>
        <dbReference type="EMBL" id="ROO27502.1"/>
    </source>
</evidence>
<dbReference type="RefSeq" id="WP_123658358.1">
    <property type="nucleotide sequence ID" value="NZ_AYKG01000026.1"/>
</dbReference>
<gene>
    <name evidence="1" type="ORF">SAJA_09280</name>
</gene>
<dbReference type="Proteomes" id="UP000285310">
    <property type="component" value="Unassembled WGS sequence"/>
</dbReference>
<evidence type="ECO:0008006" key="3">
    <source>
        <dbReference type="Google" id="ProtNLM"/>
    </source>
</evidence>
<accession>A0A423PPM5</accession>